<proteinExistence type="inferred from homology"/>
<gene>
    <name evidence="12" type="ORF">EDD65_102205</name>
</gene>
<keyword evidence="4" id="KW-0808">Transferase</keyword>
<evidence type="ECO:0000256" key="5">
    <source>
        <dbReference type="ARBA" id="ARBA00022723"/>
    </source>
</evidence>
<accession>A0A4R3L3S6</accession>
<dbReference type="OrthoDB" id="4279at2"/>
<comment type="catalytic activity">
    <reaction evidence="8">
        <text>adenosine + H2O + H(+) = inosine + NH4(+)</text>
        <dbReference type="Rhea" id="RHEA:24408"/>
        <dbReference type="ChEBI" id="CHEBI:15377"/>
        <dbReference type="ChEBI" id="CHEBI:15378"/>
        <dbReference type="ChEBI" id="CHEBI:16335"/>
        <dbReference type="ChEBI" id="CHEBI:17596"/>
        <dbReference type="ChEBI" id="CHEBI:28938"/>
        <dbReference type="EC" id="3.5.4.4"/>
    </reaction>
    <physiologicalReaction direction="left-to-right" evidence="8">
        <dbReference type="Rhea" id="RHEA:24409"/>
    </physiologicalReaction>
</comment>
<evidence type="ECO:0000256" key="1">
    <source>
        <dbReference type="ARBA" id="ARBA00000553"/>
    </source>
</evidence>
<evidence type="ECO:0000313" key="12">
    <source>
        <dbReference type="EMBL" id="TCS91273.1"/>
    </source>
</evidence>
<comment type="caution">
    <text evidence="12">The sequence shown here is derived from an EMBL/GenBank/DDBJ whole genome shotgun (WGS) entry which is preliminary data.</text>
</comment>
<dbReference type="EMBL" id="SMAE01000002">
    <property type="protein sequence ID" value="TCS91273.1"/>
    <property type="molecule type" value="Genomic_DNA"/>
</dbReference>
<sequence>MEIIERIEDGLTFFQMELFYNRNVSHLFTSRLGWENNKVEKLLKLFNVPEENIIGLTQVHGTNILVVDEDIKNNEKTANIKADGMITNVPNIVLITYHADCVPIYFYDYNKKVIGLAHGGWKGTYGNISGKMLDLMIDRYNSNIDNVLVGIGPSIGPCCYEVGKDLAFQFMNKYNKFDNIIEKRHNKLYLDLWKVNYLQIRDKGVRKENIAVTKACTSCHNDKFYSYRKEKGTKNRMIAAIKINS</sequence>
<keyword evidence="7" id="KW-0862">Zinc</keyword>
<comment type="catalytic activity">
    <reaction evidence="9">
        <text>adenosine + phosphate = alpha-D-ribose 1-phosphate + adenine</text>
        <dbReference type="Rhea" id="RHEA:27642"/>
        <dbReference type="ChEBI" id="CHEBI:16335"/>
        <dbReference type="ChEBI" id="CHEBI:16708"/>
        <dbReference type="ChEBI" id="CHEBI:43474"/>
        <dbReference type="ChEBI" id="CHEBI:57720"/>
        <dbReference type="EC" id="2.4.2.1"/>
    </reaction>
    <physiologicalReaction direction="left-to-right" evidence="9">
        <dbReference type="Rhea" id="RHEA:27643"/>
    </physiologicalReaction>
</comment>
<organism evidence="12 13">
    <name type="scientific">Keratinibaculum paraultunense</name>
    <dbReference type="NCBI Taxonomy" id="1278232"/>
    <lineage>
        <taxon>Bacteria</taxon>
        <taxon>Bacillati</taxon>
        <taxon>Bacillota</taxon>
        <taxon>Tissierellia</taxon>
        <taxon>Tissierellales</taxon>
        <taxon>Tepidimicrobiaceae</taxon>
        <taxon>Keratinibaculum</taxon>
    </lineage>
</organism>
<dbReference type="SUPFAM" id="SSF64438">
    <property type="entry name" value="CNF1/YfiH-like putative cysteine hydrolases"/>
    <property type="match status" value="1"/>
</dbReference>
<evidence type="ECO:0000256" key="7">
    <source>
        <dbReference type="ARBA" id="ARBA00022833"/>
    </source>
</evidence>
<evidence type="ECO:0000256" key="4">
    <source>
        <dbReference type="ARBA" id="ARBA00022679"/>
    </source>
</evidence>
<dbReference type="NCBIfam" id="TIGR00726">
    <property type="entry name" value="peptidoglycan editing factor PgeF"/>
    <property type="match status" value="1"/>
</dbReference>
<evidence type="ECO:0000256" key="8">
    <source>
        <dbReference type="ARBA" id="ARBA00047989"/>
    </source>
</evidence>
<comment type="similarity">
    <text evidence="3 11">Belongs to the purine nucleoside phosphorylase YfiH/LACC1 family.</text>
</comment>
<name>A0A4R3L3S6_9FIRM</name>
<dbReference type="Gene3D" id="3.60.140.10">
    <property type="entry name" value="CNF1/YfiH-like putative cysteine hydrolases"/>
    <property type="match status" value="1"/>
</dbReference>
<reference evidence="12 13" key="1">
    <citation type="submission" date="2019-03" db="EMBL/GenBank/DDBJ databases">
        <title>Genomic Encyclopedia of Type Strains, Phase IV (KMG-IV): sequencing the most valuable type-strain genomes for metagenomic binning, comparative biology and taxonomic classification.</title>
        <authorList>
            <person name="Goeker M."/>
        </authorList>
    </citation>
    <scope>NUCLEOTIDE SEQUENCE [LARGE SCALE GENOMIC DNA]</scope>
    <source>
        <strain evidence="12 13">DSM 26752</strain>
    </source>
</reference>
<evidence type="ECO:0000256" key="6">
    <source>
        <dbReference type="ARBA" id="ARBA00022801"/>
    </source>
</evidence>
<dbReference type="InterPro" id="IPR011324">
    <property type="entry name" value="Cytotoxic_necrot_fac-like_cat"/>
</dbReference>
<keyword evidence="13" id="KW-1185">Reference proteome</keyword>
<dbReference type="RefSeq" id="WP_132025992.1">
    <property type="nucleotide sequence ID" value="NZ_CP068564.1"/>
</dbReference>
<evidence type="ECO:0000256" key="3">
    <source>
        <dbReference type="ARBA" id="ARBA00007353"/>
    </source>
</evidence>
<evidence type="ECO:0000313" key="13">
    <source>
        <dbReference type="Proteomes" id="UP000294567"/>
    </source>
</evidence>
<comment type="catalytic activity">
    <reaction evidence="1">
        <text>inosine + phosphate = alpha-D-ribose 1-phosphate + hypoxanthine</text>
        <dbReference type="Rhea" id="RHEA:27646"/>
        <dbReference type="ChEBI" id="CHEBI:17368"/>
        <dbReference type="ChEBI" id="CHEBI:17596"/>
        <dbReference type="ChEBI" id="CHEBI:43474"/>
        <dbReference type="ChEBI" id="CHEBI:57720"/>
        <dbReference type="EC" id="2.4.2.1"/>
    </reaction>
    <physiologicalReaction direction="left-to-right" evidence="1">
        <dbReference type="Rhea" id="RHEA:27647"/>
    </physiologicalReaction>
</comment>
<dbReference type="PANTHER" id="PTHR30616:SF2">
    <property type="entry name" value="PURINE NUCLEOSIDE PHOSPHORYLASE LACC1"/>
    <property type="match status" value="1"/>
</dbReference>
<dbReference type="InterPro" id="IPR038371">
    <property type="entry name" value="Cu_polyphenol_OxRdtase_sf"/>
</dbReference>
<evidence type="ECO:0000256" key="9">
    <source>
        <dbReference type="ARBA" id="ARBA00048968"/>
    </source>
</evidence>
<dbReference type="CDD" id="cd16833">
    <property type="entry name" value="YfiH"/>
    <property type="match status" value="1"/>
</dbReference>
<dbReference type="InterPro" id="IPR003730">
    <property type="entry name" value="Cu_polyphenol_OxRdtase"/>
</dbReference>
<comment type="catalytic activity">
    <reaction evidence="10">
        <text>S-methyl-5'-thioadenosine + phosphate = 5-(methylsulfanyl)-alpha-D-ribose 1-phosphate + adenine</text>
        <dbReference type="Rhea" id="RHEA:11852"/>
        <dbReference type="ChEBI" id="CHEBI:16708"/>
        <dbReference type="ChEBI" id="CHEBI:17509"/>
        <dbReference type="ChEBI" id="CHEBI:43474"/>
        <dbReference type="ChEBI" id="CHEBI:58533"/>
        <dbReference type="EC" id="2.4.2.28"/>
    </reaction>
    <physiologicalReaction direction="left-to-right" evidence="10">
        <dbReference type="Rhea" id="RHEA:11853"/>
    </physiologicalReaction>
</comment>
<evidence type="ECO:0000256" key="11">
    <source>
        <dbReference type="RuleBase" id="RU361274"/>
    </source>
</evidence>
<comment type="function">
    <text evidence="2">Purine nucleoside enzyme that catalyzes the phosphorolysis of adenosine and inosine nucleosides, yielding D-ribose 1-phosphate and the respective free bases, adenine and hypoxanthine. Also catalyzes the phosphorolysis of S-methyl-5'-thioadenosine into adenine and S-methyl-5-thio-alpha-D-ribose 1-phosphate. Also has adenosine deaminase activity.</text>
</comment>
<evidence type="ECO:0000256" key="10">
    <source>
        <dbReference type="ARBA" id="ARBA00049893"/>
    </source>
</evidence>
<dbReference type="AlphaFoldDB" id="A0A4R3L3S6"/>
<dbReference type="PANTHER" id="PTHR30616">
    <property type="entry name" value="UNCHARACTERIZED PROTEIN YFIH"/>
    <property type="match status" value="1"/>
</dbReference>
<dbReference type="Pfam" id="PF02578">
    <property type="entry name" value="Cu-oxidase_4"/>
    <property type="match status" value="1"/>
</dbReference>
<dbReference type="GO" id="GO:0005507">
    <property type="term" value="F:copper ion binding"/>
    <property type="evidence" value="ECO:0007669"/>
    <property type="project" value="TreeGrafter"/>
</dbReference>
<protein>
    <recommendedName>
        <fullName evidence="11">Purine nucleoside phosphorylase</fullName>
    </recommendedName>
</protein>
<dbReference type="Proteomes" id="UP000294567">
    <property type="component" value="Unassembled WGS sequence"/>
</dbReference>
<dbReference type="GO" id="GO:0017061">
    <property type="term" value="F:S-methyl-5-thioadenosine phosphorylase activity"/>
    <property type="evidence" value="ECO:0007669"/>
    <property type="project" value="UniProtKB-EC"/>
</dbReference>
<keyword evidence="6" id="KW-0378">Hydrolase</keyword>
<keyword evidence="5" id="KW-0479">Metal-binding</keyword>
<evidence type="ECO:0000256" key="2">
    <source>
        <dbReference type="ARBA" id="ARBA00003215"/>
    </source>
</evidence>
<dbReference type="GO" id="GO:0016787">
    <property type="term" value="F:hydrolase activity"/>
    <property type="evidence" value="ECO:0007669"/>
    <property type="project" value="UniProtKB-KW"/>
</dbReference>